<keyword evidence="4 6" id="KW-0472">Membrane</keyword>
<organism evidence="8 9">
    <name type="scientific">Fictibacillus aquaticus</name>
    <dbReference type="NCBI Taxonomy" id="2021314"/>
    <lineage>
        <taxon>Bacteria</taxon>
        <taxon>Bacillati</taxon>
        <taxon>Bacillota</taxon>
        <taxon>Bacilli</taxon>
        <taxon>Bacillales</taxon>
        <taxon>Fictibacillaceae</taxon>
        <taxon>Fictibacillus</taxon>
    </lineage>
</organism>
<keyword evidence="3 6" id="KW-1133">Transmembrane helix</keyword>
<dbReference type="GO" id="GO:0005886">
    <property type="term" value="C:plasma membrane"/>
    <property type="evidence" value="ECO:0007669"/>
    <property type="project" value="InterPro"/>
</dbReference>
<dbReference type="Pfam" id="PF06305">
    <property type="entry name" value="LapA_dom"/>
    <property type="match status" value="1"/>
</dbReference>
<evidence type="ECO:0000259" key="7">
    <source>
        <dbReference type="Pfam" id="PF06305"/>
    </source>
</evidence>
<evidence type="ECO:0000256" key="1">
    <source>
        <dbReference type="ARBA" id="ARBA00022475"/>
    </source>
</evidence>
<proteinExistence type="predicted"/>
<dbReference type="PANTHER" id="PTHR41335">
    <property type="entry name" value="MEMBRANE PROTEIN-RELATED"/>
    <property type="match status" value="1"/>
</dbReference>
<keyword evidence="1" id="KW-1003">Cell membrane</keyword>
<feature type="domain" description="Lipopolysaccharide assembly protein A" evidence="7">
    <location>
        <begin position="24"/>
        <end position="79"/>
    </location>
</feature>
<evidence type="ECO:0000313" key="8">
    <source>
        <dbReference type="EMBL" id="OYD59268.1"/>
    </source>
</evidence>
<dbReference type="InterPro" id="IPR010445">
    <property type="entry name" value="LapA_dom"/>
</dbReference>
<feature type="region of interest" description="Disordered" evidence="5">
    <location>
        <begin position="76"/>
        <end position="101"/>
    </location>
</feature>
<evidence type="ECO:0000256" key="5">
    <source>
        <dbReference type="SAM" id="MobiDB-lite"/>
    </source>
</evidence>
<dbReference type="AlphaFoldDB" id="A0A235FD61"/>
<dbReference type="OrthoDB" id="2990728at2"/>
<dbReference type="RefSeq" id="WP_094251229.1">
    <property type="nucleotide sequence ID" value="NZ_JBHLXL010000001.1"/>
</dbReference>
<keyword evidence="9" id="KW-1185">Reference proteome</keyword>
<sequence>MKMQVYLLLGLIFALLIAVFAVINGNEVEFNYLFGKAEWPLVLIILGSAAIGGLSVGLLGFIKIVQLRTALKRQENQANADIAKKNRKPVKEYQAKEAHEE</sequence>
<reference evidence="8 9" key="1">
    <citation type="submission" date="2017-07" db="EMBL/GenBank/DDBJ databases">
        <title>Fictibacillus sp. nov. GDSW-R2A3 Genome sequencing and assembly.</title>
        <authorList>
            <person name="Mayilraj S."/>
        </authorList>
    </citation>
    <scope>NUCLEOTIDE SEQUENCE [LARGE SCALE GENOMIC DNA]</scope>
    <source>
        <strain evidence="8 9">GDSW-R2A3</strain>
    </source>
</reference>
<comment type="caution">
    <text evidence="8">The sequence shown here is derived from an EMBL/GenBank/DDBJ whole genome shotgun (WGS) entry which is preliminary data.</text>
</comment>
<evidence type="ECO:0000256" key="6">
    <source>
        <dbReference type="SAM" id="Phobius"/>
    </source>
</evidence>
<dbReference type="EMBL" id="NOII01000001">
    <property type="protein sequence ID" value="OYD59268.1"/>
    <property type="molecule type" value="Genomic_DNA"/>
</dbReference>
<keyword evidence="2 6" id="KW-0812">Transmembrane</keyword>
<name>A0A235FD61_9BACL</name>
<gene>
    <name evidence="8" type="ORF">CGZ90_05065</name>
</gene>
<dbReference type="PANTHER" id="PTHR41335:SF1">
    <property type="entry name" value="MEMBRANE PROTEIN"/>
    <property type="match status" value="1"/>
</dbReference>
<feature type="compositionally biased region" description="Basic and acidic residues" evidence="5">
    <location>
        <begin position="89"/>
        <end position="101"/>
    </location>
</feature>
<evidence type="ECO:0000256" key="2">
    <source>
        <dbReference type="ARBA" id="ARBA00022692"/>
    </source>
</evidence>
<feature type="transmembrane region" description="Helical" evidence="6">
    <location>
        <begin position="41"/>
        <end position="65"/>
    </location>
</feature>
<accession>A0A235FD61</accession>
<evidence type="ECO:0000256" key="3">
    <source>
        <dbReference type="ARBA" id="ARBA00022989"/>
    </source>
</evidence>
<evidence type="ECO:0000256" key="4">
    <source>
        <dbReference type="ARBA" id="ARBA00023136"/>
    </source>
</evidence>
<dbReference type="Proteomes" id="UP000215059">
    <property type="component" value="Unassembled WGS sequence"/>
</dbReference>
<protein>
    <recommendedName>
        <fullName evidence="7">Lipopolysaccharide assembly protein A domain-containing protein</fullName>
    </recommendedName>
</protein>
<evidence type="ECO:0000313" key="9">
    <source>
        <dbReference type="Proteomes" id="UP000215059"/>
    </source>
</evidence>